<reference evidence="2 3" key="1">
    <citation type="submission" date="2017-03" db="EMBL/GenBank/DDBJ databases">
        <authorList>
            <person name="Afonso C.L."/>
            <person name="Miller P.J."/>
            <person name="Scott M.A."/>
            <person name="Spackman E."/>
            <person name="Goraichik I."/>
            <person name="Dimitrov K.M."/>
            <person name="Suarez D.L."/>
            <person name="Swayne D.E."/>
        </authorList>
    </citation>
    <scope>NUCLEOTIDE SEQUENCE [LARGE SCALE GENOMIC DNA]</scope>
    <source>
        <strain evidence="2">Genome sequencing of Nitrospira japonica strain NJ11</strain>
    </source>
</reference>
<dbReference type="OrthoDB" id="9779421at2"/>
<feature type="signal peptide" evidence="1">
    <location>
        <begin position="1"/>
        <end position="31"/>
    </location>
</feature>
<gene>
    <name evidence="2" type="ORF">NSJP_0713</name>
</gene>
<sequence length="194" mass="21838">MRAATRYRSVLPRKFLAGVLLCLPTLSPALGEDIPLTKNSSISEFQNRSEDTRPYDFDAPPKGMFRDITMAEGFDEEIGIHRTHEIVPVKPTDHFTAESTGIFIVFQLHQHYQAFQIFGRCFPETVAGLNPDTMIGQDAMYIALEDESGYLRLTPPTGGWRPGRYKVEIHAGEQVNEMSLMGTMRFTVVADLKP</sequence>
<dbReference type="AlphaFoldDB" id="A0A1W1I1L5"/>
<organism evidence="2 3">
    <name type="scientific">Nitrospira japonica</name>
    <dbReference type="NCBI Taxonomy" id="1325564"/>
    <lineage>
        <taxon>Bacteria</taxon>
        <taxon>Pseudomonadati</taxon>
        <taxon>Nitrospirota</taxon>
        <taxon>Nitrospiria</taxon>
        <taxon>Nitrospirales</taxon>
        <taxon>Nitrospiraceae</taxon>
        <taxon>Nitrospira</taxon>
    </lineage>
</organism>
<dbReference type="STRING" id="1325564.NSJP_0713"/>
<dbReference type="KEGG" id="nja:NSJP_0713"/>
<proteinExistence type="predicted"/>
<name>A0A1W1I1L5_9BACT</name>
<dbReference type="RefSeq" id="WP_155969829.1">
    <property type="nucleotide sequence ID" value="NZ_LT828648.1"/>
</dbReference>
<dbReference type="EMBL" id="LT828648">
    <property type="protein sequence ID" value="SLM46885.1"/>
    <property type="molecule type" value="Genomic_DNA"/>
</dbReference>
<protein>
    <submittedName>
        <fullName evidence="2">Uncharacterized protein</fullName>
    </submittedName>
</protein>
<keyword evidence="3" id="KW-1185">Reference proteome</keyword>
<evidence type="ECO:0000313" key="2">
    <source>
        <dbReference type="EMBL" id="SLM46885.1"/>
    </source>
</evidence>
<keyword evidence="1" id="KW-0732">Signal</keyword>
<evidence type="ECO:0000256" key="1">
    <source>
        <dbReference type="SAM" id="SignalP"/>
    </source>
</evidence>
<feature type="chain" id="PRO_5012574129" evidence="1">
    <location>
        <begin position="32"/>
        <end position="194"/>
    </location>
</feature>
<accession>A0A1W1I1L5</accession>
<dbReference type="Proteomes" id="UP000192042">
    <property type="component" value="Chromosome I"/>
</dbReference>
<evidence type="ECO:0000313" key="3">
    <source>
        <dbReference type="Proteomes" id="UP000192042"/>
    </source>
</evidence>